<evidence type="ECO:0000313" key="10">
    <source>
        <dbReference type="Proteomes" id="UP001141806"/>
    </source>
</evidence>
<evidence type="ECO:0000256" key="2">
    <source>
        <dbReference type="ARBA" id="ARBA00022475"/>
    </source>
</evidence>
<evidence type="ECO:0000259" key="8">
    <source>
        <dbReference type="PROSITE" id="PS01031"/>
    </source>
</evidence>
<comment type="subcellular location">
    <subcellularLocation>
        <location evidence="1">Cell membrane</location>
        <topology evidence="1">Single-pass membrane protein</topology>
    </subcellularLocation>
</comment>
<evidence type="ECO:0000256" key="6">
    <source>
        <dbReference type="SAM" id="MobiDB-lite"/>
    </source>
</evidence>
<evidence type="ECO:0000256" key="4">
    <source>
        <dbReference type="PROSITE-ProRule" id="PRU00285"/>
    </source>
</evidence>
<organism evidence="9 10">
    <name type="scientific">Protea cynaroides</name>
    <dbReference type="NCBI Taxonomy" id="273540"/>
    <lineage>
        <taxon>Eukaryota</taxon>
        <taxon>Viridiplantae</taxon>
        <taxon>Streptophyta</taxon>
        <taxon>Embryophyta</taxon>
        <taxon>Tracheophyta</taxon>
        <taxon>Spermatophyta</taxon>
        <taxon>Magnoliopsida</taxon>
        <taxon>Proteales</taxon>
        <taxon>Proteaceae</taxon>
        <taxon>Protea</taxon>
    </lineage>
</organism>
<feature type="region of interest" description="Disordered" evidence="6">
    <location>
        <begin position="102"/>
        <end position="155"/>
    </location>
</feature>
<dbReference type="PANTHER" id="PTHR43670:SF118">
    <property type="entry name" value="HSP20_ALPHA CRYSTALLIN FAMILY PROTEIN"/>
    <property type="match status" value="1"/>
</dbReference>
<dbReference type="InterPro" id="IPR008978">
    <property type="entry name" value="HSP20-like_chaperone"/>
</dbReference>
<comment type="caution">
    <text evidence="9">The sequence shown here is derived from an EMBL/GenBank/DDBJ whole genome shotgun (WGS) entry which is preliminary data.</text>
</comment>
<dbReference type="GO" id="GO:0006952">
    <property type="term" value="P:defense response"/>
    <property type="evidence" value="ECO:0007669"/>
    <property type="project" value="UniProtKB-KW"/>
</dbReference>
<evidence type="ECO:0000256" key="5">
    <source>
        <dbReference type="RuleBase" id="RU003616"/>
    </source>
</evidence>
<dbReference type="Gene3D" id="2.60.40.790">
    <property type="match status" value="1"/>
</dbReference>
<dbReference type="PANTHER" id="PTHR43670">
    <property type="entry name" value="HEAT SHOCK PROTEIN 26"/>
    <property type="match status" value="1"/>
</dbReference>
<dbReference type="GO" id="GO:0005886">
    <property type="term" value="C:plasma membrane"/>
    <property type="evidence" value="ECO:0007669"/>
    <property type="project" value="UniProtKB-SubCell"/>
</dbReference>
<dbReference type="EMBL" id="JAMYWD010000002">
    <property type="protein sequence ID" value="KAJ4977787.1"/>
    <property type="molecule type" value="Genomic_DNA"/>
</dbReference>
<accession>A0A9Q0QZT2</accession>
<sequence>MAQTSSTRSYEDFQPSSKWLREEGNDTFVVNLPGFKRDQVKVQIDSQDNVKVTGERPLGDNTWSRFRKDFLIPKNCNDKEIKARFADGVLYIILPKSITQVSTPVQKTETGQKSEKVNGDATEQQQGKSTQAGQKAAEDARKEMNDIDGKQAGPEPSNVGKMIGSMENQEPAAFPTKQTSYRFGIGMNFGCKGSKRAIVNAAVAIAVAVALGLYAKYRFQHSTVEAEAN</sequence>
<feature type="compositionally biased region" description="Basic and acidic residues" evidence="6">
    <location>
        <begin position="136"/>
        <end position="149"/>
    </location>
</feature>
<name>A0A9Q0QZT2_9MAGN</name>
<protein>
    <recommendedName>
        <fullName evidence="8">SHSP domain-containing protein</fullName>
    </recommendedName>
</protein>
<dbReference type="InterPro" id="IPR002068">
    <property type="entry name" value="A-crystallin/Hsp20_dom"/>
</dbReference>
<evidence type="ECO:0000256" key="7">
    <source>
        <dbReference type="SAM" id="Phobius"/>
    </source>
</evidence>
<feature type="domain" description="SHSP" evidence="8">
    <location>
        <begin position="8"/>
        <end position="111"/>
    </location>
</feature>
<feature type="compositionally biased region" description="Polar residues" evidence="6">
    <location>
        <begin position="121"/>
        <end position="133"/>
    </location>
</feature>
<keyword evidence="3" id="KW-0611">Plant defense</keyword>
<dbReference type="Pfam" id="PF00011">
    <property type="entry name" value="HSP20"/>
    <property type="match status" value="1"/>
</dbReference>
<comment type="similarity">
    <text evidence="4 5">Belongs to the small heat shock protein (HSP20) family.</text>
</comment>
<proteinExistence type="inferred from homology"/>
<reference evidence="9" key="1">
    <citation type="journal article" date="2023" name="Plant J.">
        <title>The genome of the king protea, Protea cynaroides.</title>
        <authorList>
            <person name="Chang J."/>
            <person name="Duong T.A."/>
            <person name="Schoeman C."/>
            <person name="Ma X."/>
            <person name="Roodt D."/>
            <person name="Barker N."/>
            <person name="Li Z."/>
            <person name="Van de Peer Y."/>
            <person name="Mizrachi E."/>
        </authorList>
    </citation>
    <scope>NUCLEOTIDE SEQUENCE</scope>
    <source>
        <tissue evidence="9">Young leaves</tissue>
    </source>
</reference>
<keyword evidence="7" id="KW-1133">Transmembrane helix</keyword>
<dbReference type="AlphaFoldDB" id="A0A9Q0QZT2"/>
<feature type="transmembrane region" description="Helical" evidence="7">
    <location>
        <begin position="197"/>
        <end position="215"/>
    </location>
</feature>
<dbReference type="Proteomes" id="UP001141806">
    <property type="component" value="Unassembled WGS sequence"/>
</dbReference>
<dbReference type="GO" id="GO:0034605">
    <property type="term" value="P:cellular response to heat"/>
    <property type="evidence" value="ECO:0007669"/>
    <property type="project" value="TreeGrafter"/>
</dbReference>
<evidence type="ECO:0000256" key="1">
    <source>
        <dbReference type="ARBA" id="ARBA00004162"/>
    </source>
</evidence>
<keyword evidence="2" id="KW-1003">Cell membrane</keyword>
<evidence type="ECO:0000313" key="9">
    <source>
        <dbReference type="EMBL" id="KAJ4977787.1"/>
    </source>
</evidence>
<evidence type="ECO:0000256" key="3">
    <source>
        <dbReference type="ARBA" id="ARBA00022821"/>
    </source>
</evidence>
<dbReference type="OrthoDB" id="1431247at2759"/>
<keyword evidence="7" id="KW-0812">Transmembrane</keyword>
<keyword evidence="7" id="KW-0472">Membrane</keyword>
<dbReference type="PROSITE" id="PS01031">
    <property type="entry name" value="SHSP"/>
    <property type="match status" value="1"/>
</dbReference>
<keyword evidence="10" id="KW-1185">Reference proteome</keyword>
<gene>
    <name evidence="9" type="ORF">NE237_008567</name>
</gene>
<dbReference type="SUPFAM" id="SSF49764">
    <property type="entry name" value="HSP20-like chaperones"/>
    <property type="match status" value="1"/>
</dbReference>
<dbReference type="CDD" id="cd06464">
    <property type="entry name" value="ACD_sHsps-like"/>
    <property type="match status" value="1"/>
</dbReference>